<sequence length="136" mass="14829">MSQRAGERDGESKAERSGICGNVWHMLMGRWWLADGVRGSVRSEERALQPLGVGPCDEWRCFVRRGSGCVCGMLETSHEQMSYRGSCVGRDGSLARQADAMQYAGGAPTREALRVARVRPFGAVAHGAVPDCEHFS</sequence>
<organism evidence="1">
    <name type="scientific">Haptolina brevifila</name>
    <dbReference type="NCBI Taxonomy" id="156173"/>
    <lineage>
        <taxon>Eukaryota</taxon>
        <taxon>Haptista</taxon>
        <taxon>Haptophyta</taxon>
        <taxon>Prymnesiophyceae</taxon>
        <taxon>Prymnesiales</taxon>
        <taxon>Prymnesiaceae</taxon>
        <taxon>Haptolina</taxon>
    </lineage>
</organism>
<reference evidence="1" key="1">
    <citation type="submission" date="2021-01" db="EMBL/GenBank/DDBJ databases">
        <authorList>
            <person name="Corre E."/>
            <person name="Pelletier E."/>
            <person name="Niang G."/>
            <person name="Scheremetjew M."/>
            <person name="Finn R."/>
            <person name="Kale V."/>
            <person name="Holt S."/>
            <person name="Cochrane G."/>
            <person name="Meng A."/>
            <person name="Brown T."/>
            <person name="Cohen L."/>
        </authorList>
    </citation>
    <scope>NUCLEOTIDE SEQUENCE</scope>
    <source>
        <strain evidence="1">UTEX LB 985</strain>
    </source>
</reference>
<evidence type="ECO:0000313" key="1">
    <source>
        <dbReference type="EMBL" id="CAD9491396.1"/>
    </source>
</evidence>
<gene>
    <name evidence="1" type="ORF">CBRE1094_LOCUS27181</name>
</gene>
<dbReference type="AlphaFoldDB" id="A0A7S2HII4"/>
<dbReference type="EMBL" id="HBGU01049911">
    <property type="protein sequence ID" value="CAD9491396.1"/>
    <property type="molecule type" value="Transcribed_RNA"/>
</dbReference>
<name>A0A7S2HII4_9EUKA</name>
<proteinExistence type="predicted"/>
<accession>A0A7S2HII4</accession>
<protein>
    <submittedName>
        <fullName evidence="1">Uncharacterized protein</fullName>
    </submittedName>
</protein>